<reference evidence="1" key="1">
    <citation type="submission" date="2021-01" db="EMBL/GenBank/DDBJ databases">
        <title>Whole genome shotgun sequence of Virgisporangium aurantiacum NBRC 16421.</title>
        <authorList>
            <person name="Komaki H."/>
            <person name="Tamura T."/>
        </authorList>
    </citation>
    <scope>NUCLEOTIDE SEQUENCE</scope>
    <source>
        <strain evidence="1">NBRC 16421</strain>
    </source>
</reference>
<name>A0A8J4E697_9ACTN</name>
<dbReference type="AlphaFoldDB" id="A0A8J4E697"/>
<protein>
    <submittedName>
        <fullName evidence="1">Uncharacterized protein</fullName>
    </submittedName>
</protein>
<organism evidence="1 2">
    <name type="scientific">Virgisporangium aurantiacum</name>
    <dbReference type="NCBI Taxonomy" id="175570"/>
    <lineage>
        <taxon>Bacteria</taxon>
        <taxon>Bacillati</taxon>
        <taxon>Actinomycetota</taxon>
        <taxon>Actinomycetes</taxon>
        <taxon>Micromonosporales</taxon>
        <taxon>Micromonosporaceae</taxon>
        <taxon>Virgisporangium</taxon>
    </lineage>
</organism>
<dbReference type="RefSeq" id="WP_204008884.1">
    <property type="nucleotide sequence ID" value="NZ_BOPG01000084.1"/>
</dbReference>
<dbReference type="Proteomes" id="UP000612585">
    <property type="component" value="Unassembled WGS sequence"/>
</dbReference>
<comment type="caution">
    <text evidence="1">The sequence shown here is derived from an EMBL/GenBank/DDBJ whole genome shotgun (WGS) entry which is preliminary data.</text>
</comment>
<proteinExistence type="predicted"/>
<accession>A0A8J4E697</accession>
<sequence length="53" mass="6001">MNPQATILAVQLTRQRANSAMPDAPVLPDTEPRTRLRTRTARALRRVADRMDT</sequence>
<dbReference type="EMBL" id="BOPG01000084">
    <property type="protein sequence ID" value="GIJ62938.1"/>
    <property type="molecule type" value="Genomic_DNA"/>
</dbReference>
<evidence type="ECO:0000313" key="2">
    <source>
        <dbReference type="Proteomes" id="UP000612585"/>
    </source>
</evidence>
<evidence type="ECO:0000313" key="1">
    <source>
        <dbReference type="EMBL" id="GIJ62938.1"/>
    </source>
</evidence>
<keyword evidence="2" id="KW-1185">Reference proteome</keyword>
<gene>
    <name evidence="1" type="ORF">Vau01_104540</name>
</gene>